<dbReference type="PANTHER" id="PTHR43343:SF3">
    <property type="entry name" value="PROTEASE DO-LIKE 8, CHLOROPLASTIC"/>
    <property type="match status" value="1"/>
</dbReference>
<dbReference type="InterPro" id="IPR036034">
    <property type="entry name" value="PDZ_sf"/>
</dbReference>
<dbReference type="PRINTS" id="PR00834">
    <property type="entry name" value="PROTEASES2C"/>
</dbReference>
<dbReference type="InterPro" id="IPR001940">
    <property type="entry name" value="Peptidase_S1C"/>
</dbReference>
<name>A0A844G4M2_9BACT</name>
<dbReference type="Pfam" id="PF13365">
    <property type="entry name" value="Trypsin_2"/>
    <property type="match status" value="1"/>
</dbReference>
<gene>
    <name evidence="5" type="ORF">FYJ85_17165</name>
</gene>
<dbReference type="Proteomes" id="UP000435649">
    <property type="component" value="Unassembled WGS sequence"/>
</dbReference>
<dbReference type="AlphaFoldDB" id="A0A844G4M2"/>
<dbReference type="Pfam" id="PF13180">
    <property type="entry name" value="PDZ_2"/>
    <property type="match status" value="1"/>
</dbReference>
<reference evidence="5 6" key="1">
    <citation type="submission" date="2019-08" db="EMBL/GenBank/DDBJ databases">
        <title>In-depth cultivation of the pig gut microbiome towards novel bacterial diversity and tailored functional studies.</title>
        <authorList>
            <person name="Wylensek D."/>
            <person name="Hitch T.C.A."/>
            <person name="Clavel T."/>
        </authorList>
    </citation>
    <scope>NUCLEOTIDE SEQUENCE [LARGE SCALE GENOMIC DNA]</scope>
    <source>
        <strain evidence="5 6">BBE-744-WT-12</strain>
    </source>
</reference>
<feature type="domain" description="PDZ" evidence="4">
    <location>
        <begin position="270"/>
        <end position="363"/>
    </location>
</feature>
<evidence type="ECO:0000256" key="3">
    <source>
        <dbReference type="SAM" id="Phobius"/>
    </source>
</evidence>
<evidence type="ECO:0000313" key="6">
    <source>
        <dbReference type="Proteomes" id="UP000435649"/>
    </source>
</evidence>
<keyword evidence="3" id="KW-0472">Membrane</keyword>
<dbReference type="EMBL" id="VUNS01000023">
    <property type="protein sequence ID" value="MST98770.1"/>
    <property type="molecule type" value="Genomic_DNA"/>
</dbReference>
<evidence type="ECO:0000259" key="4">
    <source>
        <dbReference type="PROSITE" id="PS50106"/>
    </source>
</evidence>
<dbReference type="Gene3D" id="2.30.42.10">
    <property type="match status" value="1"/>
</dbReference>
<dbReference type="PANTHER" id="PTHR43343">
    <property type="entry name" value="PEPTIDASE S12"/>
    <property type="match status" value="1"/>
</dbReference>
<dbReference type="SMART" id="SM00228">
    <property type="entry name" value="PDZ"/>
    <property type="match status" value="1"/>
</dbReference>
<organism evidence="5 6">
    <name type="scientific">Victivallis lenta</name>
    <dbReference type="NCBI Taxonomy" id="2606640"/>
    <lineage>
        <taxon>Bacteria</taxon>
        <taxon>Pseudomonadati</taxon>
        <taxon>Lentisphaerota</taxon>
        <taxon>Lentisphaeria</taxon>
        <taxon>Victivallales</taxon>
        <taxon>Victivallaceae</taxon>
        <taxon>Victivallis</taxon>
    </lineage>
</organism>
<protein>
    <submittedName>
        <fullName evidence="5">PDZ domain-containing protein</fullName>
    </submittedName>
</protein>
<keyword evidence="3" id="KW-0812">Transmembrane</keyword>
<dbReference type="SUPFAM" id="SSF50494">
    <property type="entry name" value="Trypsin-like serine proteases"/>
    <property type="match status" value="1"/>
</dbReference>
<dbReference type="Gene3D" id="2.40.10.120">
    <property type="match status" value="1"/>
</dbReference>
<feature type="transmembrane region" description="Helical" evidence="3">
    <location>
        <begin position="12"/>
        <end position="32"/>
    </location>
</feature>
<dbReference type="InterPro" id="IPR009003">
    <property type="entry name" value="Peptidase_S1_PA"/>
</dbReference>
<sequence>MGGSSLTMRDRTLYVTAFCAACAGTLLTLGIVKGFPETAAAASPVPPEPEPAAVSLSGAAAELQEEFAGAVEKVMPGVVLITSQKRVGVLSPIDYYRSRVEYKDVPSGQGSGFFVREDGYILTNFHVVRDQDSFFVTTNDGSEFDAKVVGVDPPSDLALLKIDGDRKFDVLKFADIDRVKIGHWAIAIGAPFSLSRTVTVGVVSGMKRRGVGVNLHESYIQTDASINPGNSGGPLLNLAGEVIGVNDFILSPSGGSIGISFAISADLAKHVAEEMIRHGQVRRPWLGVLFEPIPREVRTRLKLESGVAVAQIYRDSPAAQVLQRGDVILAVGGEPVNGPGDLQSRIFSAAPGDEVTLQLRRSGETREVKVKLEQAPANWFRRGAGGRQDIYAVRDAL</sequence>
<dbReference type="PROSITE" id="PS50106">
    <property type="entry name" value="PDZ"/>
    <property type="match status" value="1"/>
</dbReference>
<keyword evidence="2" id="KW-0378">Hydrolase</keyword>
<evidence type="ECO:0000256" key="1">
    <source>
        <dbReference type="ARBA" id="ARBA00022670"/>
    </source>
</evidence>
<keyword evidence="6" id="KW-1185">Reference proteome</keyword>
<comment type="caution">
    <text evidence="5">The sequence shown here is derived from an EMBL/GenBank/DDBJ whole genome shotgun (WGS) entry which is preliminary data.</text>
</comment>
<evidence type="ECO:0000313" key="5">
    <source>
        <dbReference type="EMBL" id="MST98770.1"/>
    </source>
</evidence>
<proteinExistence type="predicted"/>
<dbReference type="SUPFAM" id="SSF50156">
    <property type="entry name" value="PDZ domain-like"/>
    <property type="match status" value="1"/>
</dbReference>
<dbReference type="GO" id="GO:0006508">
    <property type="term" value="P:proteolysis"/>
    <property type="evidence" value="ECO:0007669"/>
    <property type="project" value="UniProtKB-KW"/>
</dbReference>
<accession>A0A844G4M2</accession>
<keyword evidence="3" id="KW-1133">Transmembrane helix</keyword>
<dbReference type="InterPro" id="IPR051201">
    <property type="entry name" value="Chloro_Bact_Ser_Proteases"/>
</dbReference>
<dbReference type="GO" id="GO:0004252">
    <property type="term" value="F:serine-type endopeptidase activity"/>
    <property type="evidence" value="ECO:0007669"/>
    <property type="project" value="InterPro"/>
</dbReference>
<dbReference type="InterPro" id="IPR001478">
    <property type="entry name" value="PDZ"/>
</dbReference>
<evidence type="ECO:0000256" key="2">
    <source>
        <dbReference type="ARBA" id="ARBA00022801"/>
    </source>
</evidence>
<keyword evidence="1" id="KW-0645">Protease</keyword>